<dbReference type="Gene3D" id="3.40.50.2000">
    <property type="entry name" value="Glycogen Phosphorylase B"/>
    <property type="match status" value="2"/>
</dbReference>
<protein>
    <submittedName>
        <fullName evidence="1">Uncharacterized protein conserved in bacteria</fullName>
    </submittedName>
</protein>
<dbReference type="PANTHER" id="PTHR12526">
    <property type="entry name" value="GLYCOSYLTRANSFERASE"/>
    <property type="match status" value="1"/>
</dbReference>
<dbReference type="EMBL" id="CYXP01000005">
    <property type="protein sequence ID" value="CUN18505.1"/>
    <property type="molecule type" value="Genomic_DNA"/>
</dbReference>
<dbReference type="CDD" id="cd03801">
    <property type="entry name" value="GT4_PimA-like"/>
    <property type="match status" value="1"/>
</dbReference>
<proteinExistence type="predicted"/>
<reference evidence="1 2" key="1">
    <citation type="submission" date="2015-09" db="EMBL/GenBank/DDBJ databases">
        <authorList>
            <consortium name="Pathogen Informatics"/>
        </authorList>
    </citation>
    <scope>NUCLEOTIDE SEQUENCE [LARGE SCALE GENOMIC DNA]</scope>
    <source>
        <strain evidence="1 2">2789STDY5608872</strain>
    </source>
</reference>
<dbReference type="Pfam" id="PF13692">
    <property type="entry name" value="Glyco_trans_1_4"/>
    <property type="match status" value="1"/>
</dbReference>
<evidence type="ECO:0000313" key="2">
    <source>
        <dbReference type="Proteomes" id="UP000095591"/>
    </source>
</evidence>
<sequence>MDSRKRILVISSKRPFPVQDGASIRTSQMIRMLSQIFEVDLVYTCNPYKTFADLTELRCFCRQISEFLEPKWKCVLRALLGFFKSRPLQCSYFYSPRMMSYIQEHLSLYDYVFCNNIRTVPYVDGSKCNKIIDYVDAISMNYIGASLKANWIWRLVYKFEANRLISYENKVLKSFDKFIIISDIDRQFILRHADLEISNKHIEVIGNSVDFDDQLIIPNDSRNIVFVGSMFYEPNIVAVTTFVRYVLPLILLLDSSVRFYIVGSRPSASVCRLASEHVIITGFVDDPKFYLKKASVVVVPMYSGAGVQNKIIEAMSIGCCVVTTEIGAEGLEGIVDGEHIFIRTDFQKMADTIIKLMDDRSLREKIGKQAKKYIADNLTFDHIYDKFKKVFYDFD</sequence>
<dbReference type="RefSeq" id="WP_057319429.1">
    <property type="nucleotide sequence ID" value="NZ_CYXP01000005.1"/>
</dbReference>
<evidence type="ECO:0000313" key="1">
    <source>
        <dbReference type="EMBL" id="CUN18505.1"/>
    </source>
</evidence>
<gene>
    <name evidence="1" type="ORF">ERS852429_02351</name>
</gene>
<name>A0A173UWU4_PARDI</name>
<dbReference type="SUPFAM" id="SSF53756">
    <property type="entry name" value="UDP-Glycosyltransferase/glycogen phosphorylase"/>
    <property type="match status" value="1"/>
</dbReference>
<dbReference type="Proteomes" id="UP000095591">
    <property type="component" value="Unassembled WGS sequence"/>
</dbReference>
<dbReference type="AlphaFoldDB" id="A0A173UWU4"/>
<accession>A0A173UWU4</accession>
<organism evidence="1 2">
    <name type="scientific">Parabacteroides distasonis</name>
    <dbReference type="NCBI Taxonomy" id="823"/>
    <lineage>
        <taxon>Bacteria</taxon>
        <taxon>Pseudomonadati</taxon>
        <taxon>Bacteroidota</taxon>
        <taxon>Bacteroidia</taxon>
        <taxon>Bacteroidales</taxon>
        <taxon>Tannerellaceae</taxon>
        <taxon>Parabacteroides</taxon>
    </lineage>
</organism>